<protein>
    <submittedName>
        <fullName evidence="1">Disks large 1 tumor suppressor protein</fullName>
    </submittedName>
</protein>
<dbReference type="AlphaFoldDB" id="A0A226E4J9"/>
<evidence type="ECO:0000313" key="2">
    <source>
        <dbReference type="Proteomes" id="UP000198287"/>
    </source>
</evidence>
<accession>A0A226E4J9</accession>
<keyword evidence="2" id="KW-1185">Reference proteome</keyword>
<reference evidence="1 2" key="1">
    <citation type="submission" date="2015-12" db="EMBL/GenBank/DDBJ databases">
        <title>The genome of Folsomia candida.</title>
        <authorList>
            <person name="Faddeeva A."/>
            <person name="Derks M.F."/>
            <person name="Anvar Y."/>
            <person name="Smit S."/>
            <person name="Van Straalen N."/>
            <person name="Roelofs D."/>
        </authorList>
    </citation>
    <scope>NUCLEOTIDE SEQUENCE [LARGE SCALE GENOMIC DNA]</scope>
    <source>
        <strain evidence="1 2">VU population</strain>
        <tissue evidence="1">Whole body</tissue>
    </source>
</reference>
<dbReference type="Proteomes" id="UP000198287">
    <property type="component" value="Unassembled WGS sequence"/>
</dbReference>
<comment type="caution">
    <text evidence="1">The sequence shown here is derived from an EMBL/GenBank/DDBJ whole genome shotgun (WGS) entry which is preliminary data.</text>
</comment>
<dbReference type="STRING" id="158441.A0A226E4J9"/>
<evidence type="ECO:0000313" key="1">
    <source>
        <dbReference type="EMBL" id="OXA52208.1"/>
    </source>
</evidence>
<dbReference type="OrthoDB" id="78824at2759"/>
<name>A0A226E4J9_FOLCA</name>
<proteinExistence type="predicted"/>
<organism evidence="1 2">
    <name type="scientific">Folsomia candida</name>
    <name type="common">Springtail</name>
    <dbReference type="NCBI Taxonomy" id="158441"/>
    <lineage>
        <taxon>Eukaryota</taxon>
        <taxon>Metazoa</taxon>
        <taxon>Ecdysozoa</taxon>
        <taxon>Arthropoda</taxon>
        <taxon>Hexapoda</taxon>
        <taxon>Collembola</taxon>
        <taxon>Entomobryomorpha</taxon>
        <taxon>Isotomoidea</taxon>
        <taxon>Isotomidae</taxon>
        <taxon>Proisotominae</taxon>
        <taxon>Folsomia</taxon>
    </lineage>
</organism>
<gene>
    <name evidence="1" type="ORF">Fcan01_13732</name>
</gene>
<dbReference type="EMBL" id="LNIX01000007">
    <property type="protein sequence ID" value="OXA52208.1"/>
    <property type="molecule type" value="Genomic_DNA"/>
</dbReference>
<sequence length="101" mass="11235">MHCKEILVMIKPDESYRYPSALRSNYVTPVYIQEFYELTLLDDTKSVQEKTQETIRIASKWEGSDGPMPLLNAVQAQANLVAPSSSLVVVPLPSVVVAPEV</sequence>